<dbReference type="InterPro" id="IPR032675">
    <property type="entry name" value="LRR_dom_sf"/>
</dbReference>
<accession>A0A8T0DM50</accession>
<dbReference type="EMBL" id="JTDF01002342">
    <property type="protein sequence ID" value="KAF8568903.1"/>
    <property type="molecule type" value="Genomic_DNA"/>
</dbReference>
<name>A0A8T0DM50_9TREM</name>
<dbReference type="Pfam" id="PF13855">
    <property type="entry name" value="LRR_8"/>
    <property type="match status" value="1"/>
</dbReference>
<sequence>MKSDTADDSSVKDDHWSLSPAMERIKFAEERKVTHVDLSQLNLSECPQGLLSLTSLKKLNISRNSLRDIPAELFNQLYQLKWLDLRSNFLHRIPSAIKVLKNLQVLLIDDNRIQTLPFELGLLHKLKSLHSRNNPIEFPCKAILEKGAKTVVHFLHDCYISREQAAESRGEQNGTKLKPNNTNNMEGKMVKTCCENELYKAVCQSEDLQVFKSFDKPASSVCAAANGMTFNQEQNSPGQYDGPFEQPTESLRSFAEWDSVSRTDNEVATKPTNSINMGRLTESMWLGKLQETKDEKPSFSRSQIYKEVEMAHLSKREKFAKPQSAFEIYSTQTARHEALLPIDPPQPTLEKIRYLHAKERRKKSRQNALLKQHNLIQKLK</sequence>
<keyword evidence="4" id="KW-1185">Reference proteome</keyword>
<dbReference type="AlphaFoldDB" id="A0A8T0DM50"/>
<evidence type="ECO:0000313" key="3">
    <source>
        <dbReference type="EMBL" id="KAF8568903.1"/>
    </source>
</evidence>
<reference evidence="3 4" key="1">
    <citation type="submission" date="2019-07" db="EMBL/GenBank/DDBJ databases">
        <title>Annotation for the trematode Paragonimus westermani.</title>
        <authorList>
            <person name="Choi Y.-J."/>
        </authorList>
    </citation>
    <scope>NUCLEOTIDE SEQUENCE [LARGE SCALE GENOMIC DNA]</scope>
    <source>
        <strain evidence="3">180907_Pwestermani</strain>
    </source>
</reference>
<dbReference type="Gene3D" id="3.80.10.10">
    <property type="entry name" value="Ribonuclease Inhibitor"/>
    <property type="match status" value="1"/>
</dbReference>
<dbReference type="PANTHER" id="PTHR24366">
    <property type="entry name" value="IG(IMMUNOGLOBULIN) AND LRR(LEUCINE RICH REPEAT) DOMAINS"/>
    <property type="match status" value="1"/>
</dbReference>
<evidence type="ECO:0000256" key="2">
    <source>
        <dbReference type="ARBA" id="ARBA00022737"/>
    </source>
</evidence>
<evidence type="ECO:0008006" key="5">
    <source>
        <dbReference type="Google" id="ProtNLM"/>
    </source>
</evidence>
<dbReference type="InterPro" id="IPR003591">
    <property type="entry name" value="Leu-rich_rpt_typical-subtyp"/>
</dbReference>
<comment type="caution">
    <text evidence="3">The sequence shown here is derived from an EMBL/GenBank/DDBJ whole genome shotgun (WGS) entry which is preliminary data.</text>
</comment>
<gene>
    <name evidence="3" type="ORF">P879_08004</name>
</gene>
<organism evidence="3 4">
    <name type="scientific">Paragonimus westermani</name>
    <dbReference type="NCBI Taxonomy" id="34504"/>
    <lineage>
        <taxon>Eukaryota</taxon>
        <taxon>Metazoa</taxon>
        <taxon>Spiralia</taxon>
        <taxon>Lophotrochozoa</taxon>
        <taxon>Platyhelminthes</taxon>
        <taxon>Trematoda</taxon>
        <taxon>Digenea</taxon>
        <taxon>Plagiorchiida</taxon>
        <taxon>Troglotremata</taxon>
        <taxon>Troglotrematidae</taxon>
        <taxon>Paragonimus</taxon>
    </lineage>
</organism>
<proteinExistence type="predicted"/>
<dbReference type="SMART" id="SM00369">
    <property type="entry name" value="LRR_TYP"/>
    <property type="match status" value="3"/>
</dbReference>
<keyword evidence="2" id="KW-0677">Repeat</keyword>
<dbReference type="PROSITE" id="PS51450">
    <property type="entry name" value="LRR"/>
    <property type="match status" value="2"/>
</dbReference>
<protein>
    <recommendedName>
        <fullName evidence="5">Leucine-rich repeat-containing protein 27</fullName>
    </recommendedName>
</protein>
<dbReference type="OrthoDB" id="2021138at2759"/>
<keyword evidence="1" id="KW-0433">Leucine-rich repeat</keyword>
<dbReference type="InterPro" id="IPR001611">
    <property type="entry name" value="Leu-rich_rpt"/>
</dbReference>
<evidence type="ECO:0000313" key="4">
    <source>
        <dbReference type="Proteomes" id="UP000699462"/>
    </source>
</evidence>
<dbReference type="Proteomes" id="UP000699462">
    <property type="component" value="Unassembled WGS sequence"/>
</dbReference>
<evidence type="ECO:0000256" key="1">
    <source>
        <dbReference type="ARBA" id="ARBA00022614"/>
    </source>
</evidence>
<dbReference type="SUPFAM" id="SSF52058">
    <property type="entry name" value="L domain-like"/>
    <property type="match status" value="1"/>
</dbReference>